<keyword evidence="2 5" id="KW-0238">DNA-binding</keyword>
<dbReference type="GO" id="GO:0000981">
    <property type="term" value="F:DNA-binding transcription factor activity, RNA polymerase II-specific"/>
    <property type="evidence" value="ECO:0007669"/>
    <property type="project" value="TreeGrafter"/>
</dbReference>
<evidence type="ECO:0000313" key="7">
    <source>
        <dbReference type="Proteomes" id="UP000095282"/>
    </source>
</evidence>
<dbReference type="PROSITE" id="PS50252">
    <property type="entry name" value="TBOX_3"/>
    <property type="match status" value="1"/>
</dbReference>
<sequence length="299" mass="34450">MSYQLSSGSLTVTLLNENLYESIRPVVMEQVITRRGRMFFPEPIFKFDGLDPDSVYKMAIRFDKISDYKLKYKDGKFEETKTLITLPIQSATYHHPNTQSECIELESLCKYQAILLVQKGDGNPLEFRFEPLQFIAVTTYYRKEIIEFKSKNNKYSSKNAKQERKLKKEAEIAKIGNLKKPLGNSTKSNIPNLHITAGPSVSNLPMNVNFSSNVPIPAPAIVPTLIPAQMVPIYPQQNMFNPPQTTYQAYPYMNQNQPPIQFPNGPVFDYHQNQFLQQFSNVHPQYYPAQNPFYYGPHF</sequence>
<name>A0A1I7V2D6_9PELO</name>
<dbReference type="GO" id="GO:0045893">
    <property type="term" value="P:positive regulation of DNA-templated transcription"/>
    <property type="evidence" value="ECO:0007669"/>
    <property type="project" value="InterPro"/>
</dbReference>
<comment type="caution">
    <text evidence="5">Lacks conserved residue(s) required for the propagation of feature annotation.</text>
</comment>
<dbReference type="Proteomes" id="UP000095282">
    <property type="component" value="Unplaced"/>
</dbReference>
<protein>
    <submittedName>
        <fullName evidence="8">T-box domain-containing protein</fullName>
    </submittedName>
</protein>
<evidence type="ECO:0000256" key="3">
    <source>
        <dbReference type="ARBA" id="ARBA00023163"/>
    </source>
</evidence>
<proteinExistence type="predicted"/>
<keyword evidence="1" id="KW-0805">Transcription regulation</keyword>
<dbReference type="InterPro" id="IPR036960">
    <property type="entry name" value="T-box_sf"/>
</dbReference>
<dbReference type="InterPro" id="IPR008967">
    <property type="entry name" value="p53-like_TF_DNA-bd_sf"/>
</dbReference>
<dbReference type="GO" id="GO:0000978">
    <property type="term" value="F:RNA polymerase II cis-regulatory region sequence-specific DNA binding"/>
    <property type="evidence" value="ECO:0007669"/>
    <property type="project" value="InterPro"/>
</dbReference>
<dbReference type="CDD" id="cd00182">
    <property type="entry name" value="T-box"/>
    <property type="match status" value="1"/>
</dbReference>
<evidence type="ECO:0000256" key="5">
    <source>
        <dbReference type="PROSITE-ProRule" id="PRU00201"/>
    </source>
</evidence>
<comment type="subcellular location">
    <subcellularLocation>
        <location evidence="5">Nucleus</location>
    </subcellularLocation>
</comment>
<evidence type="ECO:0000259" key="6">
    <source>
        <dbReference type="PROSITE" id="PS50252"/>
    </source>
</evidence>
<dbReference type="GO" id="GO:0000785">
    <property type="term" value="C:chromatin"/>
    <property type="evidence" value="ECO:0007669"/>
    <property type="project" value="TreeGrafter"/>
</dbReference>
<accession>A0A1I7V2D6</accession>
<reference evidence="8" key="1">
    <citation type="submission" date="2016-11" db="UniProtKB">
        <authorList>
            <consortium name="WormBaseParasite"/>
        </authorList>
    </citation>
    <scope>IDENTIFICATION</scope>
</reference>
<keyword evidence="4 5" id="KW-0539">Nucleus</keyword>
<dbReference type="PANTHER" id="PTHR11267:SF165">
    <property type="entry name" value="T-BOX TRANSCRIPTION FACTOR TBX-35"/>
    <property type="match status" value="1"/>
</dbReference>
<dbReference type="GO" id="GO:0001708">
    <property type="term" value="P:cell fate specification"/>
    <property type="evidence" value="ECO:0007669"/>
    <property type="project" value="TreeGrafter"/>
</dbReference>
<organism evidence="7 8">
    <name type="scientific">Caenorhabditis tropicalis</name>
    <dbReference type="NCBI Taxonomy" id="1561998"/>
    <lineage>
        <taxon>Eukaryota</taxon>
        <taxon>Metazoa</taxon>
        <taxon>Ecdysozoa</taxon>
        <taxon>Nematoda</taxon>
        <taxon>Chromadorea</taxon>
        <taxon>Rhabditida</taxon>
        <taxon>Rhabditina</taxon>
        <taxon>Rhabditomorpha</taxon>
        <taxon>Rhabditoidea</taxon>
        <taxon>Rhabditidae</taxon>
        <taxon>Peloderinae</taxon>
        <taxon>Caenorhabditis</taxon>
    </lineage>
</organism>
<evidence type="ECO:0000256" key="4">
    <source>
        <dbReference type="ARBA" id="ARBA00023242"/>
    </source>
</evidence>
<dbReference type="GO" id="GO:0005634">
    <property type="term" value="C:nucleus"/>
    <property type="evidence" value="ECO:0007669"/>
    <property type="project" value="UniProtKB-SubCell"/>
</dbReference>
<dbReference type="STRING" id="1561998.A0A1I7V2D6"/>
<evidence type="ECO:0000256" key="1">
    <source>
        <dbReference type="ARBA" id="ARBA00023015"/>
    </source>
</evidence>
<dbReference type="Gene3D" id="2.60.40.820">
    <property type="entry name" value="Transcription factor, T-box"/>
    <property type="match status" value="2"/>
</dbReference>
<dbReference type="SMART" id="SM00425">
    <property type="entry name" value="TBOX"/>
    <property type="match status" value="1"/>
</dbReference>
<keyword evidence="3" id="KW-0804">Transcription</keyword>
<dbReference type="InterPro" id="IPR046360">
    <property type="entry name" value="T-box_DNA-bd"/>
</dbReference>
<evidence type="ECO:0000256" key="2">
    <source>
        <dbReference type="ARBA" id="ARBA00023125"/>
    </source>
</evidence>
<keyword evidence="7" id="KW-1185">Reference proteome</keyword>
<dbReference type="WBParaSite" id="Csp11.Scaffold630.g21709.t1">
    <property type="protein sequence ID" value="Csp11.Scaffold630.g21709.t1"/>
    <property type="gene ID" value="Csp11.Scaffold630.g21709"/>
</dbReference>
<dbReference type="PANTHER" id="PTHR11267">
    <property type="entry name" value="T-BOX PROTEIN-RELATED"/>
    <property type="match status" value="1"/>
</dbReference>
<dbReference type="SUPFAM" id="SSF49417">
    <property type="entry name" value="p53-like transcription factors"/>
    <property type="match status" value="1"/>
</dbReference>
<feature type="domain" description="T-box" evidence="6">
    <location>
        <begin position="14"/>
        <end position="161"/>
    </location>
</feature>
<dbReference type="AlphaFoldDB" id="A0A1I7V2D6"/>
<dbReference type="Pfam" id="PF00907">
    <property type="entry name" value="T-box"/>
    <property type="match status" value="1"/>
</dbReference>
<evidence type="ECO:0000313" key="8">
    <source>
        <dbReference type="WBParaSite" id="Csp11.Scaffold630.g21709.t1"/>
    </source>
</evidence>
<dbReference type="InterPro" id="IPR001699">
    <property type="entry name" value="TF_T-box"/>
</dbReference>